<sequence>MKFTELTIKEYENFVQNPSLECHYFQVKENIVTRENDGFQEVLLGIQDENNKRS</sequence>
<dbReference type="GO" id="GO:0044038">
    <property type="term" value="P:cell wall macromolecule biosynthetic process"/>
    <property type="evidence" value="ECO:0007669"/>
    <property type="project" value="InterPro"/>
</dbReference>
<dbReference type="AlphaFoldDB" id="A0A7Z8E1Z3"/>
<evidence type="ECO:0000256" key="1">
    <source>
        <dbReference type="ARBA" id="ARBA00004496"/>
    </source>
</evidence>
<comment type="subcellular location">
    <subcellularLocation>
        <location evidence="1">Cytoplasm</location>
    </subcellularLocation>
</comment>
<organism evidence="2 3">
    <name type="scientific">Staphylococcus capitis</name>
    <dbReference type="NCBI Taxonomy" id="29388"/>
    <lineage>
        <taxon>Bacteria</taxon>
        <taxon>Bacillati</taxon>
        <taxon>Bacillota</taxon>
        <taxon>Bacilli</taxon>
        <taxon>Bacillales</taxon>
        <taxon>Staphylococcaceae</taxon>
        <taxon>Staphylococcus</taxon>
    </lineage>
</organism>
<name>A0A7Z8E1Z3_STACP</name>
<dbReference type="PROSITE" id="PS51191">
    <property type="entry name" value="FEMABX"/>
    <property type="match status" value="1"/>
</dbReference>
<dbReference type="EMBL" id="SCHC01000147">
    <property type="protein sequence ID" value="TBW74151.1"/>
    <property type="molecule type" value="Genomic_DNA"/>
</dbReference>
<accession>A0A7Z8E1Z3</accession>
<dbReference type="Proteomes" id="UP000291949">
    <property type="component" value="Unassembled WGS sequence"/>
</dbReference>
<reference evidence="2 3" key="1">
    <citation type="journal article" date="2019" name="Sci. Transl. Med.">
        <title>Quorum sensing between bacterial species on the skin protects against epidermal injury in atopic dermatitis.</title>
        <authorList>
            <person name="Williams M.R."/>
        </authorList>
    </citation>
    <scope>NUCLEOTIDE SEQUENCE [LARGE SCALE GENOMIC DNA]</scope>
    <source>
        <strain evidence="2 3">H8</strain>
    </source>
</reference>
<dbReference type="SUPFAM" id="SSF55729">
    <property type="entry name" value="Acyl-CoA N-acyltransferases (Nat)"/>
    <property type="match status" value="1"/>
</dbReference>
<evidence type="ECO:0000313" key="2">
    <source>
        <dbReference type="EMBL" id="TBW74151.1"/>
    </source>
</evidence>
<dbReference type="GO" id="GO:0016755">
    <property type="term" value="F:aminoacyltransferase activity"/>
    <property type="evidence" value="ECO:0007669"/>
    <property type="project" value="InterPro"/>
</dbReference>
<gene>
    <name evidence="2" type="ORF">EQ811_13175</name>
</gene>
<dbReference type="GO" id="GO:0005737">
    <property type="term" value="C:cytoplasm"/>
    <property type="evidence" value="ECO:0007669"/>
    <property type="project" value="UniProtKB-SubCell"/>
</dbReference>
<dbReference type="Gene3D" id="3.40.630.30">
    <property type="match status" value="1"/>
</dbReference>
<protein>
    <submittedName>
        <fullName evidence="2">Peptidoglycan bridge formation glycyltransferase FemA/FemB family protein</fullName>
    </submittedName>
</protein>
<dbReference type="Pfam" id="PF02388">
    <property type="entry name" value="FemAB"/>
    <property type="match status" value="1"/>
</dbReference>
<proteinExistence type="predicted"/>
<comment type="caution">
    <text evidence="2">The sequence shown here is derived from an EMBL/GenBank/DDBJ whole genome shotgun (WGS) entry which is preliminary data.</text>
</comment>
<dbReference type="InterPro" id="IPR016181">
    <property type="entry name" value="Acyl_CoA_acyltransferase"/>
</dbReference>
<dbReference type="InterPro" id="IPR003447">
    <property type="entry name" value="FEMABX"/>
</dbReference>
<evidence type="ECO:0000313" key="3">
    <source>
        <dbReference type="Proteomes" id="UP000291949"/>
    </source>
</evidence>
<keyword evidence="2" id="KW-0808">Transferase</keyword>
<feature type="non-terminal residue" evidence="2">
    <location>
        <position position="54"/>
    </location>
</feature>
<dbReference type="RefSeq" id="WP_154812243.1">
    <property type="nucleotide sequence ID" value="NZ_SCHC01000147.1"/>
</dbReference>